<dbReference type="InterPro" id="IPR009057">
    <property type="entry name" value="Homeodomain-like_sf"/>
</dbReference>
<dbReference type="SUPFAM" id="SSF46689">
    <property type="entry name" value="Homeodomain-like"/>
    <property type="match status" value="1"/>
</dbReference>
<reference evidence="5" key="1">
    <citation type="submission" date="2018-08" db="EMBL/GenBank/DDBJ databases">
        <authorList>
            <person name="Jin W."/>
            <person name="Wang H."/>
            <person name="Yang Y."/>
            <person name="Li M."/>
            <person name="Liu J."/>
        </authorList>
    </citation>
    <scope>NUCLEOTIDE SEQUENCE</scope>
    <source>
        <strain evidence="5">AESS21</strain>
    </source>
</reference>
<sequence>MANAKTQQKILKTFLKLLASHPYEDVSLPLLAREADVKLSDLRACFSSKRALVEAFAEQIDKAVLDDRDDDMADQPARDRLFDVLMIRIDQLAPYKDAMRALHQAVRKGPGLALEFNSIAVRSQKWMLVAAGIEIPALKGRLVTQGLAVAFARVVDTWFDEDDEGMPRTMSRLDKELDRGEGWLQRLDKADKIASSLRRMAGGARRRRRKAEPDVWASEQDDLGEQGSAAP</sequence>
<keyword evidence="1 2" id="KW-0238">DNA-binding</keyword>
<dbReference type="RefSeq" id="WP_213216047.1">
    <property type="nucleotide sequence ID" value="NZ_QTKU01000002.1"/>
</dbReference>
<dbReference type="EMBL" id="QTKU01000002">
    <property type="protein sequence ID" value="MBS8260523.1"/>
    <property type="molecule type" value="Genomic_DNA"/>
</dbReference>
<protein>
    <submittedName>
        <fullName evidence="5">TetR/AcrR family transcriptional regulator</fullName>
    </submittedName>
</protein>
<name>A0A944CEK3_9HYPH</name>
<dbReference type="Gene3D" id="1.10.357.10">
    <property type="entry name" value="Tetracycline Repressor, domain 2"/>
    <property type="match status" value="1"/>
</dbReference>
<feature type="DNA-binding region" description="H-T-H motif" evidence="2">
    <location>
        <begin position="27"/>
        <end position="46"/>
    </location>
</feature>
<accession>A0A944CEK3</accession>
<reference evidence="5" key="2">
    <citation type="journal article" date="2021" name="Microorganisms">
        <title>Bacterial Dimethylsulfoniopropionate Biosynthesis in the East China Sea.</title>
        <authorList>
            <person name="Liu J."/>
            <person name="Zhang Y."/>
            <person name="Liu J."/>
            <person name="Zhong H."/>
            <person name="Williams B.T."/>
            <person name="Zheng Y."/>
            <person name="Curson A.R.J."/>
            <person name="Sun C."/>
            <person name="Sun H."/>
            <person name="Song D."/>
            <person name="Wagner Mackenzie B."/>
            <person name="Bermejo Martinez A."/>
            <person name="Todd J.D."/>
            <person name="Zhang X.H."/>
        </authorList>
    </citation>
    <scope>NUCLEOTIDE SEQUENCE</scope>
    <source>
        <strain evidence="5">AESS21</strain>
    </source>
</reference>
<evidence type="ECO:0000313" key="6">
    <source>
        <dbReference type="Proteomes" id="UP000705379"/>
    </source>
</evidence>
<comment type="caution">
    <text evidence="5">The sequence shown here is derived from an EMBL/GenBank/DDBJ whole genome shotgun (WGS) entry which is preliminary data.</text>
</comment>
<feature type="region of interest" description="Disordered" evidence="3">
    <location>
        <begin position="198"/>
        <end position="231"/>
    </location>
</feature>
<evidence type="ECO:0000256" key="2">
    <source>
        <dbReference type="PROSITE-ProRule" id="PRU00335"/>
    </source>
</evidence>
<proteinExistence type="predicted"/>
<gene>
    <name evidence="5" type="ORF">DYI23_09865</name>
</gene>
<feature type="domain" description="HTH tetR-type" evidence="4">
    <location>
        <begin position="4"/>
        <end position="64"/>
    </location>
</feature>
<dbReference type="PROSITE" id="PS50977">
    <property type="entry name" value="HTH_TETR_2"/>
    <property type="match status" value="1"/>
</dbReference>
<evidence type="ECO:0000313" key="5">
    <source>
        <dbReference type="EMBL" id="MBS8260523.1"/>
    </source>
</evidence>
<dbReference type="Proteomes" id="UP000705379">
    <property type="component" value="Unassembled WGS sequence"/>
</dbReference>
<organism evidence="5 6">
    <name type="scientific">Roseibium polysiphoniae</name>
    <dbReference type="NCBI Taxonomy" id="2571221"/>
    <lineage>
        <taxon>Bacteria</taxon>
        <taxon>Pseudomonadati</taxon>
        <taxon>Pseudomonadota</taxon>
        <taxon>Alphaproteobacteria</taxon>
        <taxon>Hyphomicrobiales</taxon>
        <taxon>Stappiaceae</taxon>
        <taxon>Roseibium</taxon>
    </lineage>
</organism>
<dbReference type="GO" id="GO:0003677">
    <property type="term" value="F:DNA binding"/>
    <property type="evidence" value="ECO:0007669"/>
    <property type="project" value="UniProtKB-UniRule"/>
</dbReference>
<evidence type="ECO:0000259" key="4">
    <source>
        <dbReference type="PROSITE" id="PS50977"/>
    </source>
</evidence>
<dbReference type="AlphaFoldDB" id="A0A944CEK3"/>
<dbReference type="InterPro" id="IPR001647">
    <property type="entry name" value="HTH_TetR"/>
</dbReference>
<evidence type="ECO:0000256" key="3">
    <source>
        <dbReference type="SAM" id="MobiDB-lite"/>
    </source>
</evidence>
<evidence type="ECO:0000256" key="1">
    <source>
        <dbReference type="ARBA" id="ARBA00023125"/>
    </source>
</evidence>